<dbReference type="Gene3D" id="3.40.50.80">
    <property type="entry name" value="Nucleotide-binding domain of ferredoxin-NADP reductase (FNR) module"/>
    <property type="match status" value="1"/>
</dbReference>
<dbReference type="InterPro" id="IPR017938">
    <property type="entry name" value="Riboflavin_synthase-like_b-brl"/>
</dbReference>
<evidence type="ECO:0000313" key="11">
    <source>
        <dbReference type="Proteomes" id="UP000659438"/>
    </source>
</evidence>
<dbReference type="GO" id="GO:0046872">
    <property type="term" value="F:metal ion binding"/>
    <property type="evidence" value="ECO:0007669"/>
    <property type="project" value="UniProtKB-KW"/>
</dbReference>
<dbReference type="InterPro" id="IPR017927">
    <property type="entry name" value="FAD-bd_FR_type"/>
</dbReference>
<dbReference type="PROSITE" id="PS00197">
    <property type="entry name" value="2FE2S_FER_1"/>
    <property type="match status" value="1"/>
</dbReference>
<dbReference type="GO" id="GO:0016491">
    <property type="term" value="F:oxidoreductase activity"/>
    <property type="evidence" value="ECO:0007669"/>
    <property type="project" value="UniProtKB-KW"/>
</dbReference>
<evidence type="ECO:0000259" key="8">
    <source>
        <dbReference type="PROSITE" id="PS51384"/>
    </source>
</evidence>
<dbReference type="RefSeq" id="WP_186642676.1">
    <property type="nucleotide sequence ID" value="NZ_JABWQX020000001.1"/>
</dbReference>
<keyword evidence="3" id="KW-0479">Metal-binding</keyword>
<evidence type="ECO:0000256" key="5">
    <source>
        <dbReference type="ARBA" id="ARBA00023004"/>
    </source>
</evidence>
<accession>A0A923FL15</accession>
<dbReference type="FunFam" id="2.40.30.10:FF:000108">
    <property type="entry name" value="Vanillate O-demethylase oxidoreductase"/>
    <property type="match status" value="1"/>
</dbReference>
<reference evidence="10" key="3">
    <citation type="submission" date="2021-06" db="EMBL/GenBank/DDBJ databases">
        <title>Updating the genus Pseudomonas: Description of 43 new species and partition of the Pseudomonas putida group.</title>
        <authorList>
            <person name="Girard L."/>
            <person name="Lood C."/>
            <person name="Vandamme P."/>
            <person name="Rokni-Zadeh H."/>
            <person name="Van Noort V."/>
            <person name="Hofte M."/>
            <person name="Lavigne R."/>
            <person name="De Mot R."/>
        </authorList>
    </citation>
    <scope>NUCLEOTIDE SEQUENCE</scope>
    <source>
        <strain evidence="10">SWRI102</strain>
    </source>
</reference>
<evidence type="ECO:0000256" key="4">
    <source>
        <dbReference type="ARBA" id="ARBA00023002"/>
    </source>
</evidence>
<dbReference type="GO" id="GO:0051537">
    <property type="term" value="F:2 iron, 2 sulfur cluster binding"/>
    <property type="evidence" value="ECO:0007669"/>
    <property type="project" value="UniProtKB-KW"/>
</dbReference>
<dbReference type="Gene3D" id="2.40.30.10">
    <property type="entry name" value="Translation factors"/>
    <property type="match status" value="1"/>
</dbReference>
<dbReference type="CDD" id="cd06185">
    <property type="entry name" value="PDR_like"/>
    <property type="match status" value="1"/>
</dbReference>
<keyword evidence="6" id="KW-0411">Iron-sulfur</keyword>
<dbReference type="PRINTS" id="PR00409">
    <property type="entry name" value="PHDIOXRDTASE"/>
</dbReference>
<dbReference type="InterPro" id="IPR012675">
    <property type="entry name" value="Beta-grasp_dom_sf"/>
</dbReference>
<evidence type="ECO:0000259" key="7">
    <source>
        <dbReference type="PROSITE" id="PS51085"/>
    </source>
</evidence>
<dbReference type="PANTHER" id="PTHR47354">
    <property type="entry name" value="NADH OXIDOREDUCTASE HCR"/>
    <property type="match status" value="1"/>
</dbReference>
<dbReference type="Pfam" id="PF00111">
    <property type="entry name" value="Fer2"/>
    <property type="match status" value="1"/>
</dbReference>
<dbReference type="CDD" id="cd00207">
    <property type="entry name" value="fer2"/>
    <property type="match status" value="1"/>
</dbReference>
<dbReference type="FunFam" id="3.10.20.30:FF:000034">
    <property type="entry name" value="Vanillate monooxygenase, oxidoreductase subunit"/>
    <property type="match status" value="1"/>
</dbReference>
<comment type="caution">
    <text evidence="9">The sequence shown here is derived from an EMBL/GenBank/DDBJ whole genome shotgun (WGS) entry which is preliminary data.</text>
</comment>
<dbReference type="EMBL" id="JABWQX010000001">
    <property type="protein sequence ID" value="MBC3394478.1"/>
    <property type="molecule type" value="Genomic_DNA"/>
</dbReference>
<feature type="domain" description="FAD-binding FR-type" evidence="8">
    <location>
        <begin position="1"/>
        <end position="101"/>
    </location>
</feature>
<keyword evidence="1" id="KW-0285">Flavoprotein</keyword>
<keyword evidence="2" id="KW-0001">2Fe-2S</keyword>
<dbReference type="InterPro" id="IPR039261">
    <property type="entry name" value="FNR_nucleotide-bd"/>
</dbReference>
<name>A0A923FL15_9PSED</name>
<evidence type="ECO:0000256" key="1">
    <source>
        <dbReference type="ARBA" id="ARBA00022630"/>
    </source>
</evidence>
<keyword evidence="5" id="KW-0408">Iron</keyword>
<dbReference type="SUPFAM" id="SSF54292">
    <property type="entry name" value="2Fe-2S ferredoxin-like"/>
    <property type="match status" value="1"/>
</dbReference>
<organism evidence="9">
    <name type="scientific">Pseudomonas marvdashtae</name>
    <dbReference type="NCBI Taxonomy" id="2745500"/>
    <lineage>
        <taxon>Bacteria</taxon>
        <taxon>Pseudomonadati</taxon>
        <taxon>Pseudomonadota</taxon>
        <taxon>Gammaproteobacteria</taxon>
        <taxon>Pseudomonadales</taxon>
        <taxon>Pseudomonadaceae</taxon>
        <taxon>Pseudomonas</taxon>
    </lineage>
</organism>
<dbReference type="InterPro" id="IPR036010">
    <property type="entry name" value="2Fe-2S_ferredoxin-like_sf"/>
</dbReference>
<dbReference type="InterPro" id="IPR006058">
    <property type="entry name" value="2Fe2S_fd_BS"/>
</dbReference>
<gene>
    <name evidence="10" type="ORF">HU742_012355</name>
    <name evidence="9" type="ORF">HU742_04610</name>
</gene>
<dbReference type="Gene3D" id="3.10.20.30">
    <property type="match status" value="1"/>
</dbReference>
<reference evidence="9" key="2">
    <citation type="submission" date="2020-07" db="EMBL/GenBank/DDBJ databases">
        <authorList>
            <person name="Lood C."/>
            <person name="Girard L."/>
        </authorList>
    </citation>
    <scope>NUCLEOTIDE SEQUENCE</scope>
    <source>
        <strain evidence="9">SWRI102</strain>
    </source>
</reference>
<dbReference type="SUPFAM" id="SSF52343">
    <property type="entry name" value="Ferredoxin reductase-like, C-terminal NADP-linked domain"/>
    <property type="match status" value="1"/>
</dbReference>
<keyword evidence="11" id="KW-1185">Reference proteome</keyword>
<dbReference type="InterPro" id="IPR001041">
    <property type="entry name" value="2Fe-2S_ferredoxin-type"/>
</dbReference>
<dbReference type="AlphaFoldDB" id="A0A923FL15"/>
<keyword evidence="4" id="KW-0560">Oxidoreductase</keyword>
<dbReference type="InterPro" id="IPR050415">
    <property type="entry name" value="MRET"/>
</dbReference>
<evidence type="ECO:0000256" key="6">
    <source>
        <dbReference type="ARBA" id="ARBA00023014"/>
    </source>
</evidence>
<dbReference type="SUPFAM" id="SSF63380">
    <property type="entry name" value="Riboflavin synthase domain-like"/>
    <property type="match status" value="1"/>
</dbReference>
<proteinExistence type="predicted"/>
<dbReference type="PROSITE" id="PS51085">
    <property type="entry name" value="2FE2S_FER_2"/>
    <property type="match status" value="1"/>
</dbReference>
<evidence type="ECO:0000313" key="10">
    <source>
        <dbReference type="EMBL" id="MBV4551933.1"/>
    </source>
</evidence>
<dbReference type="PROSITE" id="PS51384">
    <property type="entry name" value="FAD_FR"/>
    <property type="match status" value="1"/>
</dbReference>
<dbReference type="EMBL" id="JABWQX020000001">
    <property type="protein sequence ID" value="MBV4551933.1"/>
    <property type="molecule type" value="Genomic_DNA"/>
</dbReference>
<reference evidence="9 11" key="1">
    <citation type="journal article" date="2020" name="Microorganisms">
        <title>Reliable Identification of Environmental Pseudomonas Isolates Using the rpoD Gene.</title>
        <authorList>
            <consortium name="The Broad Institute Genome Sequencing Platform"/>
            <person name="Girard L."/>
            <person name="Lood C."/>
            <person name="Rokni-Zadeh H."/>
            <person name="van Noort V."/>
            <person name="Lavigne R."/>
            <person name="De Mot R."/>
        </authorList>
    </citation>
    <scope>NUCLEOTIDE SEQUENCE</scope>
    <source>
        <strain evidence="9 11">SWRI102</strain>
    </source>
</reference>
<evidence type="ECO:0000256" key="2">
    <source>
        <dbReference type="ARBA" id="ARBA00022714"/>
    </source>
</evidence>
<feature type="domain" description="2Fe-2S ferredoxin-type" evidence="7">
    <location>
        <begin position="231"/>
        <end position="316"/>
    </location>
</feature>
<dbReference type="Proteomes" id="UP000659438">
    <property type="component" value="Unassembled WGS sequence"/>
</dbReference>
<evidence type="ECO:0000256" key="3">
    <source>
        <dbReference type="ARBA" id="ARBA00022723"/>
    </source>
</evidence>
<dbReference type="PANTHER" id="PTHR47354:SF1">
    <property type="entry name" value="CARNITINE MONOOXYGENASE REDUCTASE SUBUNIT"/>
    <property type="match status" value="1"/>
</dbReference>
<protein>
    <submittedName>
        <fullName evidence="9 10">Oxidoreductase</fullName>
    </submittedName>
</protein>
<sequence>MIEVQVAARRDEALDICSYELTSIDGQPLPPFRAGAHIDVHLPDGLIRQYSLCNHPEERHRYLIGVLKDPSSRGGSRGLHEQIQPGTRLLISEPRNLFALAPQARRSLLFAGGIGITPLLCMAEHLAQSGAAFALHYCARSRERAAFVERLQQSPYADRVFLHFDEQPTTALDAARVLACPGDDLHLYVCGPGGFMQHVLDTAKAQGWQEPNLHREYFAAAPTDTSADGSFSVKLARSGLVFEVPADRSVVQVLESHGVEVPISCEQGVCGTCLTRVLEGVPEHRDMFLTEAEQALNDQFTPCCSRSRTPLLVLDL</sequence>
<evidence type="ECO:0000313" key="9">
    <source>
        <dbReference type="EMBL" id="MBC3394478.1"/>
    </source>
</evidence>